<dbReference type="OrthoDB" id="2935144at2759"/>
<gene>
    <name evidence="1" type="ORF">MSAN_02015200</name>
</gene>
<proteinExistence type="predicted"/>
<comment type="caution">
    <text evidence="1">The sequence shown here is derived from an EMBL/GenBank/DDBJ whole genome shotgun (WGS) entry which is preliminary data.</text>
</comment>
<protein>
    <submittedName>
        <fullName evidence="1">Uncharacterized protein</fullName>
    </submittedName>
</protein>
<dbReference type="EMBL" id="JACAZH010000025">
    <property type="protein sequence ID" value="KAF7342585.1"/>
    <property type="molecule type" value="Genomic_DNA"/>
</dbReference>
<keyword evidence="2" id="KW-1185">Reference proteome</keyword>
<dbReference type="Proteomes" id="UP000623467">
    <property type="component" value="Unassembled WGS sequence"/>
</dbReference>
<evidence type="ECO:0000313" key="2">
    <source>
        <dbReference type="Proteomes" id="UP000623467"/>
    </source>
</evidence>
<dbReference type="AlphaFoldDB" id="A0A8H6XJA4"/>
<organism evidence="1 2">
    <name type="scientific">Mycena sanguinolenta</name>
    <dbReference type="NCBI Taxonomy" id="230812"/>
    <lineage>
        <taxon>Eukaryota</taxon>
        <taxon>Fungi</taxon>
        <taxon>Dikarya</taxon>
        <taxon>Basidiomycota</taxon>
        <taxon>Agaricomycotina</taxon>
        <taxon>Agaricomycetes</taxon>
        <taxon>Agaricomycetidae</taxon>
        <taxon>Agaricales</taxon>
        <taxon>Marasmiineae</taxon>
        <taxon>Mycenaceae</taxon>
        <taxon>Mycena</taxon>
    </lineage>
</organism>
<reference evidence="1" key="1">
    <citation type="submission" date="2020-05" db="EMBL/GenBank/DDBJ databases">
        <title>Mycena genomes resolve the evolution of fungal bioluminescence.</title>
        <authorList>
            <person name="Tsai I.J."/>
        </authorList>
    </citation>
    <scope>NUCLEOTIDE SEQUENCE</scope>
    <source>
        <strain evidence="1">160909Yilan</strain>
    </source>
</reference>
<name>A0A8H6XJA4_9AGAR</name>
<evidence type="ECO:0000313" key="1">
    <source>
        <dbReference type="EMBL" id="KAF7342585.1"/>
    </source>
</evidence>
<sequence>MFSTFIVHKVPPHLLKTDFEGKVEALLDKALLLPIVKKNLVKCEMWTSMSALLDSRPGTLFFLSFCTARLRNSFFAILATAEVRGLFDMGKEWGLHNYSSGFSATAATKIDNPAPKGGAHLFCVYNVPRSVSSPEHDKKFVDYIENFVQVPACRKNFVRFEMWQSNNLLDEHMRAFGYSAAGPTFIHHARLESGNNMFEMMKDPAAHQSVLKAGNTGQDFDLTGNGYVFSGRVVTKFDKTG</sequence>
<accession>A0A8H6XJA4</accession>